<sequence>MANNEQSVFEGPALSAQARDRAVELIGTEEARLRLAAGPWSRNAAMVLRAVGQLVLERAPGFTGCSSFAEWFAPARFEVLARWHREDTTASNRCSPYCGRVADDVLMQLAGDIDPAFNPEARAVMEKQFAAVSTLLAPLAAQLDTELLSAPAAPADEGAIERAMLELDELVGRVRKTPRERVRLLAARFRGLVAVVGEGLRPPALRAAAVRLGGGACSVARAQIAGIRSELSRSLRPPVRIEVLKDFGVSLRRASRYGGDVTLVPIRNSSGNQTLGTSVTGSVPGGYGVRIHTDGSLLPNGRTAEGQRWVLWEMGGLQDAETARHVAKRIEDAMIRSVGGGRSPWPVLVGAGVAGLIVMGVLVAGPGPRPSREEGPVAAAPASSTADAALAALFSKDAVGGGVDPQVMAQILAGAGVEAPSDGQADPWMAQVLASAAQASQETRAQAGVPGVPLEDPAMKDFGLGMAPAGCDPALRFKVAE</sequence>
<gene>
    <name evidence="1" type="ORF">ACFQ2N_12445</name>
</gene>
<dbReference type="EMBL" id="JBHTKN010000008">
    <property type="protein sequence ID" value="MFD1043154.1"/>
    <property type="molecule type" value="Genomic_DNA"/>
</dbReference>
<dbReference type="RefSeq" id="WP_162377119.1">
    <property type="nucleotide sequence ID" value="NZ_JBHTKN010000008.1"/>
</dbReference>
<comment type="caution">
    <text evidence="1">The sequence shown here is derived from an EMBL/GenBank/DDBJ whole genome shotgun (WGS) entry which is preliminary data.</text>
</comment>
<evidence type="ECO:0000313" key="2">
    <source>
        <dbReference type="Proteomes" id="UP001597033"/>
    </source>
</evidence>
<protein>
    <submittedName>
        <fullName evidence="1">Uncharacterized protein</fullName>
    </submittedName>
</protein>
<organism evidence="1 2">
    <name type="scientific">Pseudoxanthomonas kaohsiungensis</name>
    <dbReference type="NCBI Taxonomy" id="283923"/>
    <lineage>
        <taxon>Bacteria</taxon>
        <taxon>Pseudomonadati</taxon>
        <taxon>Pseudomonadota</taxon>
        <taxon>Gammaproteobacteria</taxon>
        <taxon>Lysobacterales</taxon>
        <taxon>Lysobacteraceae</taxon>
        <taxon>Pseudoxanthomonas</taxon>
    </lineage>
</organism>
<keyword evidence="2" id="KW-1185">Reference proteome</keyword>
<accession>A0ABW3M0T1</accession>
<name>A0ABW3M0T1_9GAMM</name>
<evidence type="ECO:0000313" key="1">
    <source>
        <dbReference type="EMBL" id="MFD1043154.1"/>
    </source>
</evidence>
<proteinExistence type="predicted"/>
<dbReference type="Proteomes" id="UP001597033">
    <property type="component" value="Unassembled WGS sequence"/>
</dbReference>
<reference evidence="2" key="1">
    <citation type="journal article" date="2019" name="Int. J. Syst. Evol. Microbiol.">
        <title>The Global Catalogue of Microorganisms (GCM) 10K type strain sequencing project: providing services to taxonomists for standard genome sequencing and annotation.</title>
        <authorList>
            <consortium name="The Broad Institute Genomics Platform"/>
            <consortium name="The Broad Institute Genome Sequencing Center for Infectious Disease"/>
            <person name="Wu L."/>
            <person name="Ma J."/>
        </authorList>
    </citation>
    <scope>NUCLEOTIDE SEQUENCE [LARGE SCALE GENOMIC DNA]</scope>
    <source>
        <strain evidence="2">CCUG 55854</strain>
    </source>
</reference>